<name>A0A0W0CTF8_CANGB</name>
<dbReference type="InterPro" id="IPR041679">
    <property type="entry name" value="DNA2/NAM7-like_C"/>
</dbReference>
<feature type="compositionally biased region" description="Basic and acidic residues" evidence="2">
    <location>
        <begin position="355"/>
        <end position="364"/>
    </location>
</feature>
<comment type="caution">
    <text evidence="5">The sequence shown here is derived from an EMBL/GenBank/DDBJ whole genome shotgun (WGS) entry which is preliminary data.</text>
</comment>
<feature type="compositionally biased region" description="Basic and acidic residues" evidence="2">
    <location>
        <begin position="386"/>
        <end position="421"/>
    </location>
</feature>
<evidence type="ECO:0000259" key="4">
    <source>
        <dbReference type="Pfam" id="PF13087"/>
    </source>
</evidence>
<dbReference type="SUPFAM" id="SSF52540">
    <property type="entry name" value="P-loop containing nucleoside triphosphate hydrolases"/>
    <property type="match status" value="1"/>
</dbReference>
<dbReference type="PANTHER" id="PTHR10887:SF317">
    <property type="entry name" value="ATP-DEPENDENT RNA HELICASE ECM32-RELATED"/>
    <property type="match status" value="1"/>
</dbReference>
<organism evidence="5 6">
    <name type="scientific">Candida glabrata</name>
    <name type="common">Yeast</name>
    <name type="synonym">Torulopsis glabrata</name>
    <dbReference type="NCBI Taxonomy" id="5478"/>
    <lineage>
        <taxon>Eukaryota</taxon>
        <taxon>Fungi</taxon>
        <taxon>Dikarya</taxon>
        <taxon>Ascomycota</taxon>
        <taxon>Saccharomycotina</taxon>
        <taxon>Saccharomycetes</taxon>
        <taxon>Saccharomycetales</taxon>
        <taxon>Saccharomycetaceae</taxon>
        <taxon>Nakaseomyces</taxon>
    </lineage>
</organism>
<evidence type="ECO:0000256" key="1">
    <source>
        <dbReference type="ARBA" id="ARBA00022806"/>
    </source>
</evidence>
<accession>A0A0W0CTF8</accession>
<dbReference type="Proteomes" id="UP000054886">
    <property type="component" value="Unassembled WGS sequence"/>
</dbReference>
<feature type="compositionally biased region" description="Basic residues" evidence="2">
    <location>
        <begin position="160"/>
        <end position="183"/>
    </location>
</feature>
<dbReference type="GO" id="GO:0010494">
    <property type="term" value="C:cytoplasmic stress granule"/>
    <property type="evidence" value="ECO:0007669"/>
    <property type="project" value="EnsemblFungi"/>
</dbReference>
<sequence length="1125" mass="127166">MFACKTCSLEGDAEGITKHLSTTRHKTVLSDADGNSEVACEDCDDTNIHMLQIIRFEGDDMRLLCNSCFKKEYTESERPSTLYSLSNGTILKFWDRYLKVRDCCCDKCGNESNLNALNPNTVLCDKCLSTIKSQEAQKYVSESSGRFLYTLLGIKEPSKTPKRKGKFKRKLGRRSKGKGKPMRSRASTPGGEEKKLTVMEKINLVSNTNRLANTKITSSNDITLGSFRGVSAPSGPSIGSRAPDKSKHAAKSTKSNISNSVKHSKPGKSSSTKNVTNSGSKAVGRGDSRTMKDPKKMKSKENGEKKSQSRSKGSSEKSKVNDKSAKNKKAGITATNTEGLKSKRDGKSNSVAKFNGKDSDKSNENRQASKSKYGSGSKNSNGQIKEATKSKNGKERKEQPQKKNNKNEKKTNDDSVRDKKQTSKTNLKKNNESGSSNKIKNDDKPIADTAARNKGDKEIEMEEGVVHKEYKKFQPKLRFNDLKEYCREFSNAIFQEQKLENDFVFNFNIKWPANSVDNVFLITINMKNNEEIEKLMTPVDIKLKKMPFKNNSPIIFSNLNETELWYAFIKETDMQRNQMVLLIELFGWNDKPLPVKQSSEKFKFLPLSASAKRVLFAMSRIDNPTFIDMLLGQKDIKKLEFNNRMKFTNDRFNDSQKRAIQNVLNNKVTILQGPPGTGKTATIEEIILQMREHFNSFPILCVAASNIAIDNIAEKFIEKRPDIKILRIVSRTKEKEYGMDHPLGKICLHNIVRENLNEESRDTARKLAMGQTKSFSKNALMRYFRDKEGIVNKYINQCTIIFSTNVAAGSTELKVIKEIPVVIMDESTQSSEVSTLIPLSLPGIKTFVFVGDDKQLSSFSDIPQLSLSLFERILQNGTYQNPHMLNTQYRMHPTISEFPRTMIYKNELQDGVTAEQKQLDKVAHPVYFYDYRATVQNREQLHRVRRRDVTTVSYYNRAECRMILEVVHMLVIEKGVPLEDIGIITPYAGQREQLATMVQADELINPRGLVIEKQSEEKDLFSVNEQSMGSNNTICIVNGLQVSTVDAFQGHEKSVIVFSCVRNNESNTIGFLKDQRRLNVALTRAKNSLVIVGCSSVLSRSDSIWKKYIDYLSKNKMIHTSLSEY</sequence>
<dbReference type="AlphaFoldDB" id="A0A0W0CTF8"/>
<dbReference type="PANTHER" id="PTHR10887">
    <property type="entry name" value="DNA2/NAM7 HELICASE FAMILY"/>
    <property type="match status" value="1"/>
</dbReference>
<evidence type="ECO:0000256" key="2">
    <source>
        <dbReference type="SAM" id="MobiDB-lite"/>
    </source>
</evidence>
<keyword evidence="1 5" id="KW-0547">Nucleotide-binding</keyword>
<dbReference type="Gene3D" id="3.40.50.300">
    <property type="entry name" value="P-loop containing nucleotide triphosphate hydrolases"/>
    <property type="match status" value="2"/>
</dbReference>
<feature type="compositionally biased region" description="Basic and acidic residues" evidence="2">
    <location>
        <begin position="439"/>
        <end position="455"/>
    </location>
</feature>
<keyword evidence="1 5" id="KW-0067">ATP-binding</keyword>
<dbReference type="InterPro" id="IPR047187">
    <property type="entry name" value="SF1_C_Upf1"/>
</dbReference>
<feature type="region of interest" description="Disordered" evidence="2">
    <location>
        <begin position="159"/>
        <end position="197"/>
    </location>
</feature>
<feature type="compositionally biased region" description="Polar residues" evidence="2">
    <location>
        <begin position="252"/>
        <end position="280"/>
    </location>
</feature>
<gene>
    <name evidence="5" type="ORF">AO440_004813</name>
</gene>
<dbReference type="InterPro" id="IPR045055">
    <property type="entry name" value="DNA2/NAM7-like"/>
</dbReference>
<feature type="domain" description="DNA2/NAM7 helicase-like C-terminal" evidence="4">
    <location>
        <begin position="866"/>
        <end position="1095"/>
    </location>
</feature>
<dbReference type="Pfam" id="PF13087">
    <property type="entry name" value="AAA_12"/>
    <property type="match status" value="1"/>
</dbReference>
<dbReference type="GO" id="GO:0003678">
    <property type="term" value="F:DNA helicase activity"/>
    <property type="evidence" value="ECO:0007669"/>
    <property type="project" value="EnsemblFungi"/>
</dbReference>
<dbReference type="InterPro" id="IPR027417">
    <property type="entry name" value="P-loop_NTPase"/>
</dbReference>
<dbReference type="Pfam" id="PF13086">
    <property type="entry name" value="AAA_11"/>
    <property type="match status" value="2"/>
</dbReference>
<reference evidence="5 6" key="1">
    <citation type="submission" date="2015-10" db="EMBL/GenBank/DDBJ databases">
        <title>Draft genomes sequences of Candida glabrata isolates 1A, 1B, 2A, 2B, 3A and 3B.</title>
        <authorList>
            <person name="Haavelsrud O.E."/>
            <person name="Gaustad P."/>
        </authorList>
    </citation>
    <scope>NUCLEOTIDE SEQUENCE [LARGE SCALE GENOMIC DNA]</scope>
    <source>
        <strain evidence="5">910700640</strain>
    </source>
</reference>
<feature type="domain" description="DNA2/NAM7 helicase helicase" evidence="3">
    <location>
        <begin position="776"/>
        <end position="858"/>
    </location>
</feature>
<proteinExistence type="predicted"/>
<dbReference type="EMBL" id="LLZZ01000122">
    <property type="protein sequence ID" value="KTB02850.1"/>
    <property type="molecule type" value="Genomic_DNA"/>
</dbReference>
<feature type="domain" description="DNA2/NAM7 helicase helicase" evidence="3">
    <location>
        <begin position="652"/>
        <end position="766"/>
    </location>
</feature>
<dbReference type="VEuPathDB" id="FungiDB:CAGL0L12034g"/>
<feature type="compositionally biased region" description="Low complexity" evidence="2">
    <location>
        <begin position="370"/>
        <end position="382"/>
    </location>
</feature>
<dbReference type="GO" id="GO:0003724">
    <property type="term" value="F:RNA helicase activity"/>
    <property type="evidence" value="ECO:0007669"/>
    <property type="project" value="TreeGrafter"/>
</dbReference>
<keyword evidence="1 5" id="KW-0378">Hydrolase</keyword>
<dbReference type="VEuPathDB" id="FungiDB:GVI51_L11979"/>
<dbReference type="VEuPathDB" id="FungiDB:GWK60_L16005"/>
<feature type="compositionally biased region" description="Basic and acidic residues" evidence="2">
    <location>
        <begin position="284"/>
        <end position="325"/>
    </location>
</feature>
<dbReference type="VEuPathDB" id="FungiDB:B1J91_L12034g"/>
<keyword evidence="1 5" id="KW-0347">Helicase</keyword>
<evidence type="ECO:0000313" key="6">
    <source>
        <dbReference type="Proteomes" id="UP000054886"/>
    </source>
</evidence>
<feature type="region of interest" description="Disordered" evidence="2">
    <location>
        <begin position="223"/>
        <end position="455"/>
    </location>
</feature>
<dbReference type="CDD" id="cd18808">
    <property type="entry name" value="SF1_C_Upf1"/>
    <property type="match status" value="1"/>
</dbReference>
<evidence type="ECO:0000259" key="3">
    <source>
        <dbReference type="Pfam" id="PF13086"/>
    </source>
</evidence>
<dbReference type="InterPro" id="IPR041677">
    <property type="entry name" value="DNA2/NAM7_AAA_11"/>
</dbReference>
<dbReference type="GO" id="GO:0000184">
    <property type="term" value="P:nuclear-transcribed mRNA catabolic process, nonsense-mediated decay"/>
    <property type="evidence" value="ECO:0007669"/>
    <property type="project" value="TreeGrafter"/>
</dbReference>
<protein>
    <submittedName>
        <fullName evidence="5">Putative ATP-dependent RNA helicase ECM32</fullName>
    </submittedName>
</protein>
<dbReference type="GO" id="GO:0006449">
    <property type="term" value="P:regulation of translational termination"/>
    <property type="evidence" value="ECO:0007669"/>
    <property type="project" value="EnsemblFungi"/>
</dbReference>
<evidence type="ECO:0000313" key="5">
    <source>
        <dbReference type="EMBL" id="KTB02850.1"/>
    </source>
</evidence>